<proteinExistence type="predicted"/>
<gene>
    <name evidence="3" type="primary">LOC132800033</name>
</gene>
<reference evidence="3" key="1">
    <citation type="submission" date="2025-08" db="UniProtKB">
        <authorList>
            <consortium name="RefSeq"/>
        </authorList>
    </citation>
    <scope>IDENTIFICATION</scope>
    <source>
        <tissue evidence="3">Seedling</tissue>
    </source>
</reference>
<feature type="chain" id="PRO_5045748160" evidence="1">
    <location>
        <begin position="24"/>
        <end position="139"/>
    </location>
</feature>
<evidence type="ECO:0000256" key="1">
    <source>
        <dbReference type="SAM" id="SignalP"/>
    </source>
</evidence>
<keyword evidence="2" id="KW-1185">Reference proteome</keyword>
<accession>A0ABM3ZWS1</accession>
<dbReference type="RefSeq" id="XP_060668907.1">
    <property type="nucleotide sequence ID" value="XM_060812924.1"/>
</dbReference>
<name>A0ABM3ZWS1_ZIZJJ</name>
<protein>
    <submittedName>
        <fullName evidence="3">Uncharacterized protein LOC132800033</fullName>
    </submittedName>
</protein>
<dbReference type="GeneID" id="132800033"/>
<sequence length="139" mass="15182">MFALSQTHRPILLSLSLVSLAEAGPPDHVNNRSSSSSVHVRGLAGSLHLSEEQTRLGINVVTRIGSNFEGQTLGSDTVEGSEAIEIKIKTLDSQTYTLRVDKRVLGVLAQVKADKDSIEGLMQPVETADRLFQEIQMWL</sequence>
<keyword evidence="1" id="KW-0732">Signal</keyword>
<evidence type="ECO:0000313" key="2">
    <source>
        <dbReference type="Proteomes" id="UP001652623"/>
    </source>
</evidence>
<dbReference type="Proteomes" id="UP001652623">
    <property type="component" value="Chromosome 11"/>
</dbReference>
<feature type="signal peptide" evidence="1">
    <location>
        <begin position="1"/>
        <end position="23"/>
    </location>
</feature>
<organism evidence="2 3">
    <name type="scientific">Ziziphus jujuba</name>
    <name type="common">Chinese jujube</name>
    <name type="synonym">Ziziphus sativa</name>
    <dbReference type="NCBI Taxonomy" id="326968"/>
    <lineage>
        <taxon>Eukaryota</taxon>
        <taxon>Viridiplantae</taxon>
        <taxon>Streptophyta</taxon>
        <taxon>Embryophyta</taxon>
        <taxon>Tracheophyta</taxon>
        <taxon>Spermatophyta</taxon>
        <taxon>Magnoliopsida</taxon>
        <taxon>eudicotyledons</taxon>
        <taxon>Gunneridae</taxon>
        <taxon>Pentapetalae</taxon>
        <taxon>rosids</taxon>
        <taxon>fabids</taxon>
        <taxon>Rosales</taxon>
        <taxon>Rhamnaceae</taxon>
        <taxon>Paliureae</taxon>
        <taxon>Ziziphus</taxon>
    </lineage>
</organism>
<evidence type="ECO:0000313" key="3">
    <source>
        <dbReference type="RefSeq" id="XP_060668907.1"/>
    </source>
</evidence>